<dbReference type="GeneID" id="43671042"/>
<reference evidence="1 2" key="1">
    <citation type="submission" date="2019-04" db="EMBL/GenBank/DDBJ databases">
        <authorList>
            <consortium name="DOE Joint Genome Institute"/>
            <person name="Mondo S."/>
            <person name="Kjaerbolling I."/>
            <person name="Vesth T."/>
            <person name="Frisvad J.C."/>
            <person name="Nybo J.L."/>
            <person name="Theobald S."/>
            <person name="Kildgaard S."/>
            <person name="Isbrandt T."/>
            <person name="Kuo A."/>
            <person name="Sato A."/>
            <person name="Lyhne E.K."/>
            <person name="Kogle M.E."/>
            <person name="Wiebenga A."/>
            <person name="Kun R.S."/>
            <person name="Lubbers R.J."/>
            <person name="Makela M.R."/>
            <person name="Barry K."/>
            <person name="Chovatia M."/>
            <person name="Clum A."/>
            <person name="Daum C."/>
            <person name="Haridas S."/>
            <person name="He G."/>
            <person name="LaButti K."/>
            <person name="Lipzen A."/>
            <person name="Riley R."/>
            <person name="Salamov A."/>
            <person name="Simmons B.A."/>
            <person name="Magnuson J.K."/>
            <person name="Henrissat B."/>
            <person name="Mortensen U.H."/>
            <person name="Larsen T.O."/>
            <person name="Devries R.P."/>
            <person name="Grigoriev I.V."/>
            <person name="Machida M."/>
            <person name="Baker S.E."/>
            <person name="Andersen M.R."/>
            <person name="Cantor M.N."/>
            <person name="Hua S.X."/>
        </authorList>
    </citation>
    <scope>NUCLEOTIDE SEQUENCE [LARGE SCALE GENOMIC DNA]</scope>
    <source>
        <strain evidence="1 2">CBS 119388</strain>
    </source>
</reference>
<accession>A0A5N7DP24</accession>
<sequence length="454" mass="51590">MSAAHWVTPYNLARNLDVDRCAALHNKIYRIGRNGMGQNCSPTPGVTWWEHHTPTEEVIKHLNPDLVAFLKLAYIFRTDTRDNISFFYWLDDLAHPRLLFTTWVEVNYPHRFVWLYQHSSYSSGDEVGIVYDQERSLAAFIGHTDDLYGMCTYGWGFKPLEIILSAYLDMIREGKVSTTDRIAQTWEGPPDPISPWIMRPYTQADVEKAVSAMQGLVAAIKSRLPIHPSLSSNTWSDFEAAAAHIPSNTFIFEFLKGISTVQIPFHYLAPGIRLPSPAEFGKQPFLPSNLSKDQDYPLESPLLLFYTDGAQTTKRGIPLLPESPMIPTTPAGLYMSSIQYPSNREFSNGCYLLLPFNIGQYGWACTSDNQQMGVDACDTVPKPKGMHDDLYQSGYNGFVDLRHVQLHKVLQNWASNVENCHWEVGEDGVVGGIERFQDADTEDHWEKYWVPPSW</sequence>
<dbReference type="Proteomes" id="UP000325579">
    <property type="component" value="Unassembled WGS sequence"/>
</dbReference>
<dbReference type="OrthoDB" id="3029470at2759"/>
<dbReference type="RefSeq" id="XP_031945062.1">
    <property type="nucleotide sequence ID" value="XM_032086351.1"/>
</dbReference>
<protein>
    <submittedName>
        <fullName evidence="1">Uncharacterized protein</fullName>
    </submittedName>
</protein>
<keyword evidence="2" id="KW-1185">Reference proteome</keyword>
<proteinExistence type="predicted"/>
<evidence type="ECO:0000313" key="2">
    <source>
        <dbReference type="Proteomes" id="UP000325579"/>
    </source>
</evidence>
<organism evidence="1 2">
    <name type="scientific">Aspergillus pseudonomiae</name>
    <dbReference type="NCBI Taxonomy" id="1506151"/>
    <lineage>
        <taxon>Eukaryota</taxon>
        <taxon>Fungi</taxon>
        <taxon>Dikarya</taxon>
        <taxon>Ascomycota</taxon>
        <taxon>Pezizomycotina</taxon>
        <taxon>Eurotiomycetes</taxon>
        <taxon>Eurotiomycetidae</taxon>
        <taxon>Eurotiales</taxon>
        <taxon>Aspergillaceae</taxon>
        <taxon>Aspergillus</taxon>
        <taxon>Aspergillus subgen. Circumdati</taxon>
    </lineage>
</organism>
<dbReference type="EMBL" id="ML736746">
    <property type="protein sequence ID" value="KAE8407743.1"/>
    <property type="molecule type" value="Genomic_DNA"/>
</dbReference>
<gene>
    <name evidence="1" type="ORF">BDV37DRAFT_279532</name>
</gene>
<dbReference type="AlphaFoldDB" id="A0A5N7DP24"/>
<name>A0A5N7DP24_9EURO</name>
<evidence type="ECO:0000313" key="1">
    <source>
        <dbReference type="EMBL" id="KAE8407743.1"/>
    </source>
</evidence>